<evidence type="ECO:0000313" key="3">
    <source>
        <dbReference type="EMBL" id="QHT23250.1"/>
    </source>
</evidence>
<protein>
    <recommendedName>
        <fullName evidence="2">YqaJ viral recombinase domain-containing protein</fullName>
    </recommendedName>
</protein>
<name>A0A6C0E3T7_9ZZZZ</name>
<dbReference type="PANTHER" id="PTHR46609:SF6">
    <property type="entry name" value="EXONUCLEASE, PHAGE-TYPE_RECB, C-TERMINAL DOMAIN-CONTAINING PROTEIN-RELATED"/>
    <property type="match status" value="1"/>
</dbReference>
<dbReference type="InterPro" id="IPR051703">
    <property type="entry name" value="NF-kappa-B_Signaling_Reg"/>
</dbReference>
<reference evidence="3" key="1">
    <citation type="journal article" date="2020" name="Nature">
        <title>Giant virus diversity and host interactions through global metagenomics.</title>
        <authorList>
            <person name="Schulz F."/>
            <person name="Roux S."/>
            <person name="Paez-Espino D."/>
            <person name="Jungbluth S."/>
            <person name="Walsh D.A."/>
            <person name="Denef V.J."/>
            <person name="McMahon K.D."/>
            <person name="Konstantinidis K.T."/>
            <person name="Eloe-Fadrosh E.A."/>
            <person name="Kyrpides N.C."/>
            <person name="Woyke T."/>
        </authorList>
    </citation>
    <scope>NUCLEOTIDE SEQUENCE</scope>
    <source>
        <strain evidence="3">GVMAG-M-3300023179-116</strain>
    </source>
</reference>
<dbReference type="Pfam" id="PF09588">
    <property type="entry name" value="YqaJ"/>
    <property type="match status" value="1"/>
</dbReference>
<sequence length="506" mass="59883">MNEGELENILDKIQPESYISVFTEEDKYELIEYVLKIINDYVEENTNIIADPDFDNIIYEDISDIIYEQYENYLCPEYYFTYNETVEDELNEIIDFAFDIFYTCFIPERSLEINNQNSTKNKEDITKIITYLKSKPQPEQRTNEWYEFRHNLITASNAYKAFESDSMKNQLIYEKCQPIKTSCGGSSDTQYQNKQVNIHTPFHWGQKYEPVSVMLYEYIYDTKVGDFGCIKHEQYSFLGASPDGINIEPNSEKYGVMLEIKNIVNREITGIPKKEYWVQTQIQMETCDLDECDFLETRFIEYENENAFLMDTNGPGDSHNIQLIDKTSKDEYKGVIMYFANKEGNPYYVYKPMDIKTYIDFQKWEETEMESLESSGLGYTWIKNLYWRLDCFSCVLIKRNTKWFNENVHFLEELWKTVEYERVHGYEHRAPKSNKKQTKNRIENTDLEKPLCLIKINSDTGEAMLDKETISNNTIKTVQLVVSNSNSKSNSIHKPNTFDESKYNMK</sequence>
<dbReference type="InterPro" id="IPR011335">
    <property type="entry name" value="Restrct_endonuc-II-like"/>
</dbReference>
<organism evidence="3">
    <name type="scientific">viral metagenome</name>
    <dbReference type="NCBI Taxonomy" id="1070528"/>
    <lineage>
        <taxon>unclassified sequences</taxon>
        <taxon>metagenomes</taxon>
        <taxon>organismal metagenomes</taxon>
    </lineage>
</organism>
<feature type="compositionally biased region" description="Basic and acidic residues" evidence="1">
    <location>
        <begin position="496"/>
        <end position="506"/>
    </location>
</feature>
<dbReference type="SUPFAM" id="SSF52980">
    <property type="entry name" value="Restriction endonuclease-like"/>
    <property type="match status" value="1"/>
</dbReference>
<dbReference type="CDD" id="cd22343">
    <property type="entry name" value="PDDEXK_lambda_exonuclease-like"/>
    <property type="match status" value="1"/>
</dbReference>
<accession>A0A6C0E3T7</accession>
<dbReference type="EMBL" id="MN739730">
    <property type="protein sequence ID" value="QHT23250.1"/>
    <property type="molecule type" value="Genomic_DNA"/>
</dbReference>
<evidence type="ECO:0000256" key="1">
    <source>
        <dbReference type="SAM" id="MobiDB-lite"/>
    </source>
</evidence>
<dbReference type="AlphaFoldDB" id="A0A6C0E3T7"/>
<dbReference type="InterPro" id="IPR019080">
    <property type="entry name" value="YqaJ_viral_recombinase"/>
</dbReference>
<dbReference type="InterPro" id="IPR011604">
    <property type="entry name" value="PDDEXK-like_dom_sf"/>
</dbReference>
<evidence type="ECO:0000259" key="2">
    <source>
        <dbReference type="Pfam" id="PF09588"/>
    </source>
</evidence>
<dbReference type="PANTHER" id="PTHR46609">
    <property type="entry name" value="EXONUCLEASE, PHAGE-TYPE/RECB, C-TERMINAL DOMAIN-CONTAINING PROTEIN"/>
    <property type="match status" value="1"/>
</dbReference>
<feature type="domain" description="YqaJ viral recombinase" evidence="2">
    <location>
        <begin position="144"/>
        <end position="286"/>
    </location>
</feature>
<proteinExistence type="predicted"/>
<dbReference type="Gene3D" id="3.90.320.10">
    <property type="match status" value="1"/>
</dbReference>
<feature type="region of interest" description="Disordered" evidence="1">
    <location>
        <begin position="486"/>
        <end position="506"/>
    </location>
</feature>